<dbReference type="GO" id="GO:0000287">
    <property type="term" value="F:magnesium ion binding"/>
    <property type="evidence" value="ECO:0007669"/>
    <property type="project" value="InterPro"/>
</dbReference>
<dbReference type="SUPFAM" id="SSF51283">
    <property type="entry name" value="dUTPase-like"/>
    <property type="match status" value="1"/>
</dbReference>
<accession>A0A1V0SBR1</accession>
<evidence type="ECO:0000256" key="1">
    <source>
        <dbReference type="ARBA" id="ARBA00003495"/>
    </source>
</evidence>
<dbReference type="Gene3D" id="2.70.40.10">
    <property type="match status" value="1"/>
</dbReference>
<dbReference type="Pfam" id="PF00692">
    <property type="entry name" value="dUTPase"/>
    <property type="match status" value="1"/>
</dbReference>
<keyword evidence="5" id="KW-0546">Nucleotide metabolism</keyword>
<dbReference type="InterPro" id="IPR008181">
    <property type="entry name" value="dUTPase"/>
</dbReference>
<evidence type="ECO:0000256" key="4">
    <source>
        <dbReference type="ARBA" id="ARBA00022801"/>
    </source>
</evidence>
<evidence type="ECO:0000313" key="7">
    <source>
        <dbReference type="EMBL" id="ARF09088.1"/>
    </source>
</evidence>
<protein>
    <recommendedName>
        <fullName evidence="3">dUTP diphosphatase</fullName>
        <ecNumber evidence="3">3.6.1.23</ecNumber>
    </recommendedName>
</protein>
<evidence type="ECO:0000256" key="5">
    <source>
        <dbReference type="ARBA" id="ARBA00023080"/>
    </source>
</evidence>
<dbReference type="InterPro" id="IPR036157">
    <property type="entry name" value="dUTPase-like_sf"/>
</dbReference>
<organism evidence="7">
    <name type="scientific">Catovirus CTV1</name>
    <dbReference type="NCBI Taxonomy" id="1977631"/>
    <lineage>
        <taxon>Viruses</taxon>
        <taxon>Varidnaviria</taxon>
        <taxon>Bamfordvirae</taxon>
        <taxon>Nucleocytoviricota</taxon>
        <taxon>Megaviricetes</taxon>
        <taxon>Imitervirales</taxon>
        <taxon>Mimiviridae</taxon>
        <taxon>Klosneuvirinae</taxon>
        <taxon>Catovirus</taxon>
    </lineage>
</organism>
<dbReference type="EMBL" id="KY684084">
    <property type="protein sequence ID" value="ARF09088.1"/>
    <property type="molecule type" value="Genomic_DNA"/>
</dbReference>
<feature type="domain" description="dUTPase-like" evidence="6">
    <location>
        <begin position="19"/>
        <end position="149"/>
    </location>
</feature>
<evidence type="ECO:0000259" key="6">
    <source>
        <dbReference type="Pfam" id="PF00692"/>
    </source>
</evidence>
<name>A0A1V0SBR1_9VIRU</name>
<evidence type="ECO:0000256" key="2">
    <source>
        <dbReference type="ARBA" id="ARBA00006581"/>
    </source>
</evidence>
<dbReference type="InterPro" id="IPR033704">
    <property type="entry name" value="dUTPase_trimeric"/>
</dbReference>
<dbReference type="InterPro" id="IPR029054">
    <property type="entry name" value="dUTPase-like"/>
</dbReference>
<dbReference type="CDD" id="cd07557">
    <property type="entry name" value="trimeric_dUTPase"/>
    <property type="match status" value="1"/>
</dbReference>
<dbReference type="EC" id="3.6.1.23" evidence="3"/>
<evidence type="ECO:0000256" key="3">
    <source>
        <dbReference type="ARBA" id="ARBA00012379"/>
    </source>
</evidence>
<dbReference type="PANTHER" id="PTHR11241">
    <property type="entry name" value="DEOXYURIDINE 5'-TRIPHOSPHATE NUCLEOTIDOHYDROLASE"/>
    <property type="match status" value="1"/>
</dbReference>
<dbReference type="GO" id="GO:0004170">
    <property type="term" value="F:dUTP diphosphatase activity"/>
    <property type="evidence" value="ECO:0007669"/>
    <property type="project" value="UniProtKB-EC"/>
</dbReference>
<dbReference type="GO" id="GO:0046081">
    <property type="term" value="P:dUTP catabolic process"/>
    <property type="evidence" value="ECO:0007669"/>
    <property type="project" value="InterPro"/>
</dbReference>
<proteinExistence type="inferred from homology"/>
<dbReference type="PANTHER" id="PTHR11241:SF0">
    <property type="entry name" value="DEOXYURIDINE 5'-TRIPHOSPHATE NUCLEOTIDOHYDROLASE"/>
    <property type="match status" value="1"/>
</dbReference>
<keyword evidence="4" id="KW-0378">Hydrolase</keyword>
<comment type="similarity">
    <text evidence="2">Belongs to the dUTPase family.</text>
</comment>
<gene>
    <name evidence="7" type="ORF">Catovirus_2_37</name>
</gene>
<dbReference type="GO" id="GO:0006226">
    <property type="term" value="P:dUMP biosynthetic process"/>
    <property type="evidence" value="ECO:0007669"/>
    <property type="project" value="InterPro"/>
</dbReference>
<sequence length="150" mass="16848">MRLRIKLLSPEHSKFYNVKKNYESDSGFDLYSIKNVTIEPWKVGTIEFGIAAAPFLSNENDRLSGYYLYPRSSISKTPLMLANSVGIIDYSYRGPILAKVRNLSDEPYTVTEGTSLFQLCSPNLEPFNEIIFVDNLDNTERGSGGFGSTN</sequence>
<comment type="function">
    <text evidence="1">This enzyme is involved in nucleotide metabolism: it produces dUMP, the immediate precursor of thymidine nucleotides and it decreases the intracellular concentration of dUTP so that uracil cannot be incorporated into DNA.</text>
</comment>
<reference evidence="7" key="1">
    <citation type="journal article" date="2017" name="Science">
        <title>Giant viruses with an expanded complement of translation system components.</title>
        <authorList>
            <person name="Schulz F."/>
            <person name="Yutin N."/>
            <person name="Ivanova N.N."/>
            <person name="Ortega D.R."/>
            <person name="Lee T.K."/>
            <person name="Vierheilig J."/>
            <person name="Daims H."/>
            <person name="Horn M."/>
            <person name="Wagner M."/>
            <person name="Jensen G.J."/>
            <person name="Kyrpides N.C."/>
            <person name="Koonin E.V."/>
            <person name="Woyke T."/>
        </authorList>
    </citation>
    <scope>NUCLEOTIDE SEQUENCE</scope>
    <source>
        <strain evidence="7">CTV1</strain>
    </source>
</reference>